<dbReference type="InterPro" id="IPR029056">
    <property type="entry name" value="Ribokinase-like"/>
</dbReference>
<dbReference type="EC" id="2.7.1.49" evidence="7"/>
<evidence type="ECO:0000256" key="3">
    <source>
        <dbReference type="ARBA" id="ARBA00003848"/>
    </source>
</evidence>
<dbReference type="Proteomes" id="UP001597045">
    <property type="component" value="Unassembled WGS sequence"/>
</dbReference>
<protein>
    <submittedName>
        <fullName evidence="7">Bifunctional hydroxymethylpyrimidine kinase/phosphomethylpyrimidine kinase</fullName>
        <ecNumber evidence="7">2.7.1.49</ecNumber>
        <ecNumber evidence="7">2.7.4.7</ecNumber>
    </submittedName>
</protein>
<dbReference type="PANTHER" id="PTHR20858">
    <property type="entry name" value="PHOSPHOMETHYLPYRIMIDINE KINASE"/>
    <property type="match status" value="1"/>
</dbReference>
<dbReference type="Pfam" id="PF08543">
    <property type="entry name" value="Phos_pyr_kin"/>
    <property type="match status" value="1"/>
</dbReference>
<dbReference type="NCBIfam" id="TIGR00097">
    <property type="entry name" value="HMP-P_kinase"/>
    <property type="match status" value="1"/>
</dbReference>
<keyword evidence="7" id="KW-0418">Kinase</keyword>
<keyword evidence="8" id="KW-1185">Reference proteome</keyword>
<comment type="function">
    <text evidence="3">Catalyzes the phosphorylation of hydroxymethylpyrimidine phosphate (HMP-P) to HMP-PP, and of HMP to HMP-P.</text>
</comment>
<keyword evidence="7" id="KW-0808">Transferase</keyword>
<feature type="domain" description="Pyridoxamine kinase/Phosphomethylpyrimidine kinase" evidence="6">
    <location>
        <begin position="14"/>
        <end position="263"/>
    </location>
</feature>
<dbReference type="PROSITE" id="PS00584">
    <property type="entry name" value="PFKB_KINASES_2"/>
    <property type="match status" value="1"/>
</dbReference>
<dbReference type="SUPFAM" id="SSF53613">
    <property type="entry name" value="Ribokinase-like"/>
    <property type="match status" value="1"/>
</dbReference>
<dbReference type="EC" id="2.7.4.7" evidence="7"/>
<name>A0ABW3M9A1_9PSEU</name>
<evidence type="ECO:0000313" key="7">
    <source>
        <dbReference type="EMBL" id="MFD1047311.1"/>
    </source>
</evidence>
<dbReference type="GO" id="GO:0008972">
    <property type="term" value="F:phosphomethylpyrimidine kinase activity"/>
    <property type="evidence" value="ECO:0007669"/>
    <property type="project" value="UniProtKB-EC"/>
</dbReference>
<comment type="catalytic activity">
    <reaction evidence="2">
        <text>4-amino-2-methyl-5-(phosphooxymethyl)pyrimidine + ATP = 4-amino-2-methyl-5-(diphosphooxymethyl)pyrimidine + ADP</text>
        <dbReference type="Rhea" id="RHEA:19893"/>
        <dbReference type="ChEBI" id="CHEBI:30616"/>
        <dbReference type="ChEBI" id="CHEBI:57841"/>
        <dbReference type="ChEBI" id="CHEBI:58354"/>
        <dbReference type="ChEBI" id="CHEBI:456216"/>
        <dbReference type="EC" id="2.7.4.7"/>
    </reaction>
</comment>
<dbReference type="CDD" id="cd01169">
    <property type="entry name" value="HMPP_kinase"/>
    <property type="match status" value="1"/>
</dbReference>
<dbReference type="EMBL" id="JBHTIS010001015">
    <property type="protein sequence ID" value="MFD1047311.1"/>
    <property type="molecule type" value="Genomic_DNA"/>
</dbReference>
<gene>
    <name evidence="7" type="primary">thiD</name>
    <name evidence="7" type="ORF">ACFQ1S_18045</name>
</gene>
<dbReference type="InterPro" id="IPR002173">
    <property type="entry name" value="Carboh/pur_kinase_PfkB_CS"/>
</dbReference>
<evidence type="ECO:0000313" key="8">
    <source>
        <dbReference type="Proteomes" id="UP001597045"/>
    </source>
</evidence>
<dbReference type="PANTHER" id="PTHR20858:SF17">
    <property type="entry name" value="HYDROXYMETHYLPYRIMIDINE_PHOSPHOMETHYLPYRIMIDINE KINASE THI20-RELATED"/>
    <property type="match status" value="1"/>
</dbReference>
<evidence type="ECO:0000256" key="4">
    <source>
        <dbReference type="ARBA" id="ARBA00004769"/>
    </source>
</evidence>
<dbReference type="InterPro" id="IPR013749">
    <property type="entry name" value="PM/HMP-P_kinase-1"/>
</dbReference>
<evidence type="ECO:0000256" key="2">
    <source>
        <dbReference type="ARBA" id="ARBA00000565"/>
    </source>
</evidence>
<dbReference type="InterPro" id="IPR004399">
    <property type="entry name" value="HMP/HMP-P_kinase_dom"/>
</dbReference>
<proteinExistence type="predicted"/>
<accession>A0ABW3M9A1</accession>
<keyword evidence="5" id="KW-0784">Thiamine biosynthesis</keyword>
<organism evidence="7 8">
    <name type="scientific">Kibdelosporangium lantanae</name>
    <dbReference type="NCBI Taxonomy" id="1497396"/>
    <lineage>
        <taxon>Bacteria</taxon>
        <taxon>Bacillati</taxon>
        <taxon>Actinomycetota</taxon>
        <taxon>Actinomycetes</taxon>
        <taxon>Pseudonocardiales</taxon>
        <taxon>Pseudonocardiaceae</taxon>
        <taxon>Kibdelosporangium</taxon>
    </lineage>
</organism>
<dbReference type="GO" id="GO:0008902">
    <property type="term" value="F:hydroxymethylpyrimidine kinase activity"/>
    <property type="evidence" value="ECO:0007669"/>
    <property type="project" value="UniProtKB-EC"/>
</dbReference>
<reference evidence="8" key="1">
    <citation type="journal article" date="2019" name="Int. J. Syst. Evol. Microbiol.">
        <title>The Global Catalogue of Microorganisms (GCM) 10K type strain sequencing project: providing services to taxonomists for standard genome sequencing and annotation.</title>
        <authorList>
            <consortium name="The Broad Institute Genomics Platform"/>
            <consortium name="The Broad Institute Genome Sequencing Center for Infectious Disease"/>
            <person name="Wu L."/>
            <person name="Ma J."/>
        </authorList>
    </citation>
    <scope>NUCLEOTIDE SEQUENCE [LARGE SCALE GENOMIC DNA]</scope>
    <source>
        <strain evidence="8">JCM 31486</strain>
    </source>
</reference>
<comment type="pathway">
    <text evidence="4">Cofactor biosynthesis; thiamine diphosphate biosynthesis; 4-amino-2-methyl-5-diphosphomethylpyrimidine from 5-amino-1-(5-phospho-D-ribosyl)imidazole: step 3/3.</text>
</comment>
<sequence>MTTPPTVLTIAGSDSGGGAGLQADLRTFFACGAHGMVAVTAVTVQNTIGVSGFVEIPPDVVADQIEAVAVDIGIQAAKTGMLASADIILAVASACDRVGIGKDGAIPFVVDPVAASMGGDQLLADNALDALRTELFARATLVTPNLDEVRLLTGIDVTDVPTQKRAAEALYAYGPQWVLVKGGHMKNVDDCMDLLYDGDQFYELPGPRFDTGDTHGSGDTLASAITSQLARGVPMPEAVAFGKRFIVRSVRDSYSLGKGHGPVSPFWRLSTDEV</sequence>
<comment type="caution">
    <text evidence="7">The sequence shown here is derived from an EMBL/GenBank/DDBJ whole genome shotgun (WGS) entry which is preliminary data.</text>
</comment>
<evidence type="ECO:0000256" key="5">
    <source>
        <dbReference type="ARBA" id="ARBA00022977"/>
    </source>
</evidence>
<dbReference type="Gene3D" id="3.40.1190.20">
    <property type="match status" value="1"/>
</dbReference>
<evidence type="ECO:0000256" key="1">
    <source>
        <dbReference type="ARBA" id="ARBA00000151"/>
    </source>
</evidence>
<comment type="catalytic activity">
    <reaction evidence="1">
        <text>4-amino-5-hydroxymethyl-2-methylpyrimidine + ATP = 4-amino-2-methyl-5-(phosphooxymethyl)pyrimidine + ADP + H(+)</text>
        <dbReference type="Rhea" id="RHEA:23096"/>
        <dbReference type="ChEBI" id="CHEBI:15378"/>
        <dbReference type="ChEBI" id="CHEBI:16892"/>
        <dbReference type="ChEBI" id="CHEBI:30616"/>
        <dbReference type="ChEBI" id="CHEBI:58354"/>
        <dbReference type="ChEBI" id="CHEBI:456216"/>
        <dbReference type="EC" id="2.7.1.49"/>
    </reaction>
</comment>
<evidence type="ECO:0000259" key="6">
    <source>
        <dbReference type="Pfam" id="PF08543"/>
    </source>
</evidence>